<reference evidence="3" key="1">
    <citation type="submission" date="2018-05" db="EMBL/GenBank/DDBJ databases">
        <authorList>
            <person name="Lanie J.A."/>
            <person name="Ng W.-L."/>
            <person name="Kazmierczak K.M."/>
            <person name="Andrzejewski T.M."/>
            <person name="Davidsen T.M."/>
            <person name="Wayne K.J."/>
            <person name="Tettelin H."/>
            <person name="Glass J.I."/>
            <person name="Rusch D."/>
            <person name="Podicherti R."/>
            <person name="Tsui H.-C.T."/>
            <person name="Winkler M.E."/>
        </authorList>
    </citation>
    <scope>NUCLEOTIDE SEQUENCE</scope>
</reference>
<evidence type="ECO:0000256" key="1">
    <source>
        <dbReference type="ARBA" id="ARBA00006484"/>
    </source>
</evidence>
<comment type="similarity">
    <text evidence="1">Belongs to the short-chain dehydrogenases/reductases (SDR) family.</text>
</comment>
<dbReference type="PRINTS" id="PR00081">
    <property type="entry name" value="GDHRDH"/>
</dbReference>
<dbReference type="InterPro" id="IPR036291">
    <property type="entry name" value="NAD(P)-bd_dom_sf"/>
</dbReference>
<dbReference type="InterPro" id="IPR002347">
    <property type="entry name" value="SDR_fam"/>
</dbReference>
<accession>A0A382EJ84</accession>
<name>A0A382EJ84_9ZZZZ</name>
<dbReference type="Pfam" id="PF13561">
    <property type="entry name" value="adh_short_C2"/>
    <property type="match status" value="1"/>
</dbReference>
<dbReference type="PROSITE" id="PS00061">
    <property type="entry name" value="ADH_SHORT"/>
    <property type="match status" value="1"/>
</dbReference>
<gene>
    <name evidence="3" type="ORF">METZ01_LOCUS203730</name>
</gene>
<proteinExistence type="inferred from homology"/>
<organism evidence="3">
    <name type="scientific">marine metagenome</name>
    <dbReference type="NCBI Taxonomy" id="408172"/>
    <lineage>
        <taxon>unclassified sequences</taxon>
        <taxon>metagenomes</taxon>
        <taxon>ecological metagenomes</taxon>
    </lineage>
</organism>
<evidence type="ECO:0008006" key="4">
    <source>
        <dbReference type="Google" id="ProtNLM"/>
    </source>
</evidence>
<protein>
    <recommendedName>
        <fullName evidence="4">Ketoreductase (KR) domain-containing protein</fullName>
    </recommendedName>
</protein>
<dbReference type="CDD" id="cd05233">
    <property type="entry name" value="SDR_c"/>
    <property type="match status" value="1"/>
</dbReference>
<evidence type="ECO:0000256" key="2">
    <source>
        <dbReference type="ARBA" id="ARBA00023002"/>
    </source>
</evidence>
<keyword evidence="2" id="KW-0560">Oxidoreductase</keyword>
<dbReference type="InterPro" id="IPR020904">
    <property type="entry name" value="Sc_DH/Rdtase_CS"/>
</dbReference>
<dbReference type="PANTHER" id="PTHR42760">
    <property type="entry name" value="SHORT-CHAIN DEHYDROGENASES/REDUCTASES FAMILY MEMBER"/>
    <property type="match status" value="1"/>
</dbReference>
<sequence>MIAGKNILITGANGGIGFAVAKLLAEQKAQLTLLYHKNYQQLENFSTPGQSLVKKKVDLANEKELDKTVSSILEDYTIDIFIHSPAYPIQHKDIMNMTWNDFQKQLDLQTKSFLQISKLIIPQMKSQKFGKIISILTSYVVGKPPNGITDYVVGKYALLGLAKCMATELGSSGIRVNSVSPSMVNTPLTDPLPNKLKEMTKSQIPLEGRLA</sequence>
<dbReference type="EMBL" id="UINC01044856">
    <property type="protein sequence ID" value="SVB50876.1"/>
    <property type="molecule type" value="Genomic_DNA"/>
</dbReference>
<dbReference type="SUPFAM" id="SSF51735">
    <property type="entry name" value="NAD(P)-binding Rossmann-fold domains"/>
    <property type="match status" value="1"/>
</dbReference>
<dbReference type="Gene3D" id="3.40.50.720">
    <property type="entry name" value="NAD(P)-binding Rossmann-like Domain"/>
    <property type="match status" value="1"/>
</dbReference>
<dbReference type="GO" id="GO:0016616">
    <property type="term" value="F:oxidoreductase activity, acting on the CH-OH group of donors, NAD or NADP as acceptor"/>
    <property type="evidence" value="ECO:0007669"/>
    <property type="project" value="TreeGrafter"/>
</dbReference>
<evidence type="ECO:0000313" key="3">
    <source>
        <dbReference type="EMBL" id="SVB50876.1"/>
    </source>
</evidence>
<dbReference type="AlphaFoldDB" id="A0A382EJ84"/>
<feature type="non-terminal residue" evidence="3">
    <location>
        <position position="211"/>
    </location>
</feature>
<dbReference type="PANTHER" id="PTHR42760:SF133">
    <property type="entry name" value="3-OXOACYL-[ACYL-CARRIER-PROTEIN] REDUCTASE"/>
    <property type="match status" value="1"/>
</dbReference>